<reference evidence="1" key="1">
    <citation type="submission" date="2019-03" db="EMBL/GenBank/DDBJ databases">
        <title>Single cell metagenomics reveals metabolic interactions within the superorganism composed of flagellate Streblomastix strix and complex community of Bacteroidetes bacteria on its surface.</title>
        <authorList>
            <person name="Treitli S.C."/>
            <person name="Kolisko M."/>
            <person name="Husnik F."/>
            <person name="Keeling P."/>
            <person name="Hampl V."/>
        </authorList>
    </citation>
    <scope>NUCLEOTIDE SEQUENCE</scope>
    <source>
        <strain evidence="1">STM</strain>
    </source>
</reference>
<dbReference type="AlphaFoldDB" id="A0A5J4T1M4"/>
<keyword evidence="1" id="KW-0378">Hydrolase</keyword>
<dbReference type="SUPFAM" id="SSF52096">
    <property type="entry name" value="ClpP/crotonase"/>
    <property type="match status" value="1"/>
</dbReference>
<comment type="caution">
    <text evidence="1">The sequence shown here is derived from an EMBL/GenBank/DDBJ whole genome shotgun (WGS) entry which is preliminary data.</text>
</comment>
<dbReference type="InterPro" id="IPR023562">
    <property type="entry name" value="ClpP/TepA"/>
</dbReference>
<dbReference type="EMBL" id="SNRY01000003">
    <property type="protein sequence ID" value="KAA6352409.1"/>
    <property type="molecule type" value="Genomic_DNA"/>
</dbReference>
<name>A0A5J4T1M4_9ZZZZ</name>
<dbReference type="EC" id="3.4.21.92" evidence="1"/>
<accession>A0A5J4T1M4</accession>
<dbReference type="InterPro" id="IPR029045">
    <property type="entry name" value="ClpP/crotonase-like_dom_sf"/>
</dbReference>
<keyword evidence="1" id="KW-0645">Protease</keyword>
<evidence type="ECO:0000313" key="1">
    <source>
        <dbReference type="EMBL" id="KAA6352409.1"/>
    </source>
</evidence>
<gene>
    <name evidence="1" type="ORF">EZS27_000359</name>
</gene>
<dbReference type="GO" id="GO:0006508">
    <property type="term" value="P:proteolysis"/>
    <property type="evidence" value="ECO:0007669"/>
    <property type="project" value="UniProtKB-KW"/>
</dbReference>
<protein>
    <submittedName>
        <fullName evidence="1">ATP-dependent Clp protease proteolytic subunit</fullName>
        <ecNumber evidence="1">3.4.21.92</ecNumber>
    </submittedName>
</protein>
<organism evidence="1">
    <name type="scientific">termite gut metagenome</name>
    <dbReference type="NCBI Taxonomy" id="433724"/>
    <lineage>
        <taxon>unclassified sequences</taxon>
        <taxon>metagenomes</taxon>
        <taxon>organismal metagenomes</taxon>
    </lineage>
</organism>
<dbReference type="GO" id="GO:0004252">
    <property type="term" value="F:serine-type endopeptidase activity"/>
    <property type="evidence" value="ECO:0007669"/>
    <property type="project" value="UniProtKB-EC"/>
</dbReference>
<sequence length="364" mass="39714">MEEEYIFEINGSITSYYNSRDFVKYFMGKAGGKPIRVKVNSLGGDVNQALGIAHEFATHGNVTVEFIGFNASAATFMAFGAKRIEMHEDAMWLAHHCSIPVNIWGNLSKDELKLKIQELQGKEKSADAIDLMIASKYVERSEKEIKNVLALMNESRWMSASEALAWKFVDAIIPGKSKKPVIGNEISENFAAMGLPIPVVPSDIDKGIVAQIVEGIKSTLSGFNNNHSNPPQIMKKEFISINTILNIEGLAEENGKITLSLEQIKLLNGAIESATKDKTDAQTARENAVKDKTTAETALSSAIGSLDSLSDEVKKATDVTAKIGVIKNILEKVPGFLPDVTGKKGEKTDFSDIAKDEINNATEY</sequence>
<dbReference type="CDD" id="cd07016">
    <property type="entry name" value="S14_ClpP_1"/>
    <property type="match status" value="1"/>
</dbReference>
<dbReference type="Pfam" id="PF00574">
    <property type="entry name" value="CLP_protease"/>
    <property type="match status" value="1"/>
</dbReference>
<proteinExistence type="predicted"/>
<dbReference type="Gene3D" id="3.90.226.10">
    <property type="entry name" value="2-enoyl-CoA Hydratase, Chain A, domain 1"/>
    <property type="match status" value="1"/>
</dbReference>